<evidence type="ECO:0000313" key="1">
    <source>
        <dbReference type="EMBL" id="EXC17137.1"/>
    </source>
</evidence>
<dbReference type="EMBL" id="KE345806">
    <property type="protein sequence ID" value="EXC17137.1"/>
    <property type="molecule type" value="Genomic_DNA"/>
</dbReference>
<keyword evidence="2" id="KW-1185">Reference proteome</keyword>
<reference evidence="2" key="1">
    <citation type="submission" date="2013-01" db="EMBL/GenBank/DDBJ databases">
        <title>Draft Genome Sequence of a Mulberry Tree, Morus notabilis C.K. Schneid.</title>
        <authorList>
            <person name="He N."/>
            <person name="Zhao S."/>
        </authorList>
    </citation>
    <scope>NUCLEOTIDE SEQUENCE</scope>
</reference>
<sequence>MPLQEFDLREQILCFGKEGFSLNVNVGFVFWFAQALDLGSTFWFRFVNDLGHWTCSDLRTRYLGGTPQLFSVD</sequence>
<protein>
    <submittedName>
        <fullName evidence="1">Uncharacterized protein</fullName>
    </submittedName>
</protein>
<accession>W9S8L6</accession>
<dbReference type="Proteomes" id="UP000030645">
    <property type="component" value="Unassembled WGS sequence"/>
</dbReference>
<gene>
    <name evidence="1" type="ORF">L484_002373</name>
</gene>
<name>W9S8L6_9ROSA</name>
<evidence type="ECO:0000313" key="2">
    <source>
        <dbReference type="Proteomes" id="UP000030645"/>
    </source>
</evidence>
<organism evidence="1 2">
    <name type="scientific">Morus notabilis</name>
    <dbReference type="NCBI Taxonomy" id="981085"/>
    <lineage>
        <taxon>Eukaryota</taxon>
        <taxon>Viridiplantae</taxon>
        <taxon>Streptophyta</taxon>
        <taxon>Embryophyta</taxon>
        <taxon>Tracheophyta</taxon>
        <taxon>Spermatophyta</taxon>
        <taxon>Magnoliopsida</taxon>
        <taxon>eudicotyledons</taxon>
        <taxon>Gunneridae</taxon>
        <taxon>Pentapetalae</taxon>
        <taxon>rosids</taxon>
        <taxon>fabids</taxon>
        <taxon>Rosales</taxon>
        <taxon>Moraceae</taxon>
        <taxon>Moreae</taxon>
        <taxon>Morus</taxon>
    </lineage>
</organism>
<proteinExistence type="predicted"/>
<dbReference type="AlphaFoldDB" id="W9S8L6"/>